<dbReference type="Proteomes" id="UP000184604">
    <property type="component" value="Chromosome"/>
</dbReference>
<accession>A0A1L5F480</accession>
<reference evidence="2 3" key="1">
    <citation type="submission" date="2016-12" db="EMBL/GenBank/DDBJ databases">
        <title>Complete genome sequence of Clostridium kluyveri JZZ isolated from the pit mud of a Chinese flavor liquor-making factory.</title>
        <authorList>
            <person name="Wang Y."/>
        </authorList>
    </citation>
    <scope>NUCLEOTIDE SEQUENCE [LARGE SCALE GENOMIC DNA]</scope>
    <source>
        <strain evidence="2 3">JZZ</strain>
    </source>
</reference>
<feature type="coiled-coil region" evidence="1">
    <location>
        <begin position="74"/>
        <end position="111"/>
    </location>
</feature>
<evidence type="ECO:0000256" key="1">
    <source>
        <dbReference type="SAM" id="Coils"/>
    </source>
</evidence>
<proteinExistence type="predicted"/>
<sequence length="190" mass="22069">MDLTSLNLTTEQMTELKGHITEEVNKGKEGFKDYISKENLAKITKTETDKVHTEYGKKLKALEDELVKYKPKNKSEAELELEKRLKLLEDKEKEISKKEKVMNIVNQLKEQGLPKEFGKYLYDVEDEKLGDEISNLQKILTENKIAGSFKPDGHKSTDISITKEQFNNMGYMERLNLFNSNKDLYEKLSQ</sequence>
<dbReference type="EMBL" id="CP018335">
    <property type="protein sequence ID" value="APM37803.1"/>
    <property type="molecule type" value="Genomic_DNA"/>
</dbReference>
<keyword evidence="1" id="KW-0175">Coiled coil</keyword>
<dbReference type="AlphaFoldDB" id="A0A1L5F480"/>
<organism evidence="2 3">
    <name type="scientific">Clostridium kluyveri</name>
    <dbReference type="NCBI Taxonomy" id="1534"/>
    <lineage>
        <taxon>Bacteria</taxon>
        <taxon>Bacillati</taxon>
        <taxon>Bacillota</taxon>
        <taxon>Clostridia</taxon>
        <taxon>Eubacteriales</taxon>
        <taxon>Clostridiaceae</taxon>
        <taxon>Clostridium</taxon>
    </lineage>
</organism>
<evidence type="ECO:0000313" key="3">
    <source>
        <dbReference type="Proteomes" id="UP000184604"/>
    </source>
</evidence>
<protein>
    <recommendedName>
        <fullName evidence="4">Phage scaffold protein</fullName>
    </recommendedName>
</protein>
<name>A0A1L5F480_CLOKL</name>
<dbReference type="OrthoDB" id="1912910at2"/>
<evidence type="ECO:0008006" key="4">
    <source>
        <dbReference type="Google" id="ProtNLM"/>
    </source>
</evidence>
<dbReference type="RefSeq" id="WP_073537487.1">
    <property type="nucleotide sequence ID" value="NZ_CP018335.1"/>
</dbReference>
<gene>
    <name evidence="2" type="ORF">BS101_03110</name>
</gene>
<evidence type="ECO:0000313" key="2">
    <source>
        <dbReference type="EMBL" id="APM37803.1"/>
    </source>
</evidence>